<accession>A0AAW2CCW8</accession>
<evidence type="ECO:0000313" key="2">
    <source>
        <dbReference type="Proteomes" id="UP001459277"/>
    </source>
</evidence>
<keyword evidence="2" id="KW-1185">Reference proteome</keyword>
<dbReference type="EMBL" id="JAZDWU010000007">
    <property type="protein sequence ID" value="KAK9995518.1"/>
    <property type="molecule type" value="Genomic_DNA"/>
</dbReference>
<protein>
    <submittedName>
        <fullName evidence="1">Uncharacterized protein</fullName>
    </submittedName>
</protein>
<name>A0AAW2CCW8_9ROSI</name>
<gene>
    <name evidence="1" type="ORF">SO802_020204</name>
</gene>
<reference evidence="1 2" key="1">
    <citation type="submission" date="2024-01" db="EMBL/GenBank/DDBJ databases">
        <title>A telomere-to-telomere, gap-free genome of sweet tea (Lithocarpus litseifolius).</title>
        <authorList>
            <person name="Zhou J."/>
        </authorList>
    </citation>
    <scope>NUCLEOTIDE SEQUENCE [LARGE SCALE GENOMIC DNA]</scope>
    <source>
        <strain evidence="1">Zhou-2022a</strain>
        <tissue evidence="1">Leaf</tissue>
    </source>
</reference>
<dbReference type="Proteomes" id="UP001459277">
    <property type="component" value="Unassembled WGS sequence"/>
</dbReference>
<dbReference type="AlphaFoldDB" id="A0AAW2CCW8"/>
<proteinExistence type="predicted"/>
<comment type="caution">
    <text evidence="1">The sequence shown here is derived from an EMBL/GenBank/DDBJ whole genome shotgun (WGS) entry which is preliminary data.</text>
</comment>
<organism evidence="1 2">
    <name type="scientific">Lithocarpus litseifolius</name>
    <dbReference type="NCBI Taxonomy" id="425828"/>
    <lineage>
        <taxon>Eukaryota</taxon>
        <taxon>Viridiplantae</taxon>
        <taxon>Streptophyta</taxon>
        <taxon>Embryophyta</taxon>
        <taxon>Tracheophyta</taxon>
        <taxon>Spermatophyta</taxon>
        <taxon>Magnoliopsida</taxon>
        <taxon>eudicotyledons</taxon>
        <taxon>Gunneridae</taxon>
        <taxon>Pentapetalae</taxon>
        <taxon>rosids</taxon>
        <taxon>fabids</taxon>
        <taxon>Fagales</taxon>
        <taxon>Fagaceae</taxon>
        <taxon>Lithocarpus</taxon>
    </lineage>
</organism>
<sequence length="94" mass="10920">MDSQERTQQPHNVLANKLFLLRHPQVQDIEKVYLKDEVFSAVKSDAKLLTADSPSERHGSLVRNPSYRFNVRERSGAFGLDPCQDQRRNQKARR</sequence>
<evidence type="ECO:0000313" key="1">
    <source>
        <dbReference type="EMBL" id="KAK9995518.1"/>
    </source>
</evidence>